<dbReference type="SUPFAM" id="SSF82866">
    <property type="entry name" value="Multidrug efflux transporter AcrB transmembrane domain"/>
    <property type="match status" value="1"/>
</dbReference>
<sequence>MIISLSVSAPAAGVQCRGSLTVYLPDVSKQIDNAQTVKEKLRAYFDSYPAATLTFNEGMMQQMSGNDVNIVFRSNDLDASVALAKKIQTLIKEQLPSVTEPQIDMQDGLPQVEIKVDRERAYSFGISIMSIANEINYCINGMTATTYHKNGDSYDVVVLLMKEDRDEIPDLEKIYVAGRSGLYSVANFAEIIRGTGPVSINRENQSRIIHLTAGLKDSSSSAREVEEQIKQLISDNLVVPDTITLTYEGSWKNTRNTSNVFLSIIILAIILVFGVMAGTYEDFKNPFINLFTMPFLVVGVVLIHLITGQAFSMVSLIGVVMLLGIVVNNGIILVDQTNLLVRRGRPVLQACEEAGASRLRPVLMTTLTTILGMIPMAFFGGDSASVTQPIGLCIIGGLFSSTLVTLFIIPVIYSLFNGKTNAKATMPLPPDLAAIRAEYLATETQGEV</sequence>
<organism evidence="2 3">
    <name type="scientific">Treponema medium</name>
    <dbReference type="NCBI Taxonomy" id="58231"/>
    <lineage>
        <taxon>Bacteria</taxon>
        <taxon>Pseudomonadati</taxon>
        <taxon>Spirochaetota</taxon>
        <taxon>Spirochaetia</taxon>
        <taxon>Spirochaetales</taxon>
        <taxon>Treponemataceae</taxon>
        <taxon>Treponema</taxon>
    </lineage>
</organism>
<evidence type="ECO:0000313" key="2">
    <source>
        <dbReference type="EMBL" id="QSH97226.1"/>
    </source>
</evidence>
<keyword evidence="1" id="KW-0812">Transmembrane</keyword>
<feature type="transmembrane region" description="Helical" evidence="1">
    <location>
        <begin position="287"/>
        <end position="307"/>
    </location>
</feature>
<evidence type="ECO:0000256" key="1">
    <source>
        <dbReference type="SAM" id="Phobius"/>
    </source>
</evidence>
<dbReference type="SUPFAM" id="SSF82714">
    <property type="entry name" value="Multidrug efflux transporter AcrB TolC docking domain, DN and DC subdomains"/>
    <property type="match status" value="1"/>
</dbReference>
<dbReference type="PANTHER" id="PTHR32063">
    <property type="match status" value="1"/>
</dbReference>
<name>A0ABX7LXX0_TREMD</name>
<evidence type="ECO:0000313" key="3">
    <source>
        <dbReference type="Proteomes" id="UP000663454"/>
    </source>
</evidence>
<keyword evidence="3" id="KW-1185">Reference proteome</keyword>
<feature type="transmembrane region" description="Helical" evidence="1">
    <location>
        <begin position="386"/>
        <end position="416"/>
    </location>
</feature>
<dbReference type="InterPro" id="IPR027463">
    <property type="entry name" value="AcrB_DN_DC_subdom"/>
</dbReference>
<accession>A0ABX7LXX0</accession>
<gene>
    <name evidence="2" type="ORF">DWB79_05560B</name>
</gene>
<feature type="transmembrane region" description="Helical" evidence="1">
    <location>
        <begin position="313"/>
        <end position="334"/>
    </location>
</feature>
<dbReference type="PANTHER" id="PTHR32063:SF0">
    <property type="entry name" value="SWARMING MOTILITY PROTEIN SWRC"/>
    <property type="match status" value="1"/>
</dbReference>
<feature type="transmembrane region" description="Helical" evidence="1">
    <location>
        <begin position="260"/>
        <end position="280"/>
    </location>
</feature>
<dbReference type="EMBL" id="CP031393">
    <property type="protein sequence ID" value="QSH97226.1"/>
    <property type="molecule type" value="Genomic_DNA"/>
</dbReference>
<dbReference type="RefSeq" id="WP_252722502.1">
    <property type="nucleotide sequence ID" value="NZ_CP031393.1"/>
</dbReference>
<protein>
    <submittedName>
        <fullName evidence="2">Multidrug efflux pump subunit AcrB</fullName>
    </submittedName>
</protein>
<keyword evidence="1" id="KW-0472">Membrane</keyword>
<dbReference type="Gene3D" id="3.30.2090.10">
    <property type="entry name" value="Multidrug efflux transporter AcrB TolC docking domain, DN and DC subdomains"/>
    <property type="match status" value="1"/>
</dbReference>
<dbReference type="Proteomes" id="UP000663454">
    <property type="component" value="Chromosome"/>
</dbReference>
<keyword evidence="1" id="KW-1133">Transmembrane helix</keyword>
<feature type="transmembrane region" description="Helical" evidence="1">
    <location>
        <begin position="362"/>
        <end position="380"/>
    </location>
</feature>
<reference evidence="2 3" key="1">
    <citation type="submission" date="2018-08" db="EMBL/GenBank/DDBJ databases">
        <authorList>
            <person name="Clegg S.R."/>
            <person name="Carter S.D."/>
            <person name="Radford A.D."/>
            <person name="Darby A."/>
            <person name="Hall N."/>
            <person name="Birtles R."/>
            <person name="Evans N.J."/>
        </authorList>
    </citation>
    <scope>NUCLEOTIDE SEQUENCE [LARGE SCALE GENOMIC DNA]</scope>
    <source>
        <strain evidence="2 3">ATCC 700293</strain>
    </source>
</reference>
<dbReference type="InterPro" id="IPR001036">
    <property type="entry name" value="Acrflvin-R"/>
</dbReference>
<dbReference type="Gene3D" id="1.20.1640.10">
    <property type="entry name" value="Multidrug efflux transporter AcrB transmembrane domain"/>
    <property type="match status" value="1"/>
</dbReference>
<proteinExistence type="predicted"/>
<dbReference type="Pfam" id="PF00873">
    <property type="entry name" value="ACR_tran"/>
    <property type="match status" value="1"/>
</dbReference>